<feature type="transmembrane region" description="Helical" evidence="1">
    <location>
        <begin position="21"/>
        <end position="39"/>
    </location>
</feature>
<evidence type="ECO:0000256" key="1">
    <source>
        <dbReference type="SAM" id="Phobius"/>
    </source>
</evidence>
<organism evidence="2">
    <name type="scientific">uncultured Stenotrophomonas sp</name>
    <dbReference type="NCBI Taxonomy" id="165438"/>
    <lineage>
        <taxon>Bacteria</taxon>
        <taxon>Pseudomonadati</taxon>
        <taxon>Pseudomonadota</taxon>
        <taxon>Gammaproteobacteria</taxon>
        <taxon>Lysobacterales</taxon>
        <taxon>Lysobacteraceae</taxon>
        <taxon>Stenotrophomonas</taxon>
        <taxon>environmental samples</taxon>
    </lineage>
</organism>
<keyword evidence="1" id="KW-0472">Membrane</keyword>
<accession>A0A1Y5Q9Z6</accession>
<dbReference type="EMBL" id="FLTS01000001">
    <property type="protein sequence ID" value="SBV36884.1"/>
    <property type="molecule type" value="Genomic_DNA"/>
</dbReference>
<gene>
    <name evidence="2" type="ORF">STPYR_11814</name>
</gene>
<proteinExistence type="predicted"/>
<name>A0A1Y5Q9Z6_9GAMM</name>
<keyword evidence="1" id="KW-0812">Transmembrane</keyword>
<protein>
    <submittedName>
        <fullName evidence="2">Uncharacterized protein</fullName>
    </submittedName>
</protein>
<keyword evidence="1" id="KW-1133">Transmembrane helix</keyword>
<evidence type="ECO:0000313" key="2">
    <source>
        <dbReference type="EMBL" id="SBV36884.1"/>
    </source>
</evidence>
<reference evidence="2" key="1">
    <citation type="submission" date="2016-03" db="EMBL/GenBank/DDBJ databases">
        <authorList>
            <person name="Ploux O."/>
        </authorList>
    </citation>
    <scope>NUCLEOTIDE SEQUENCE</scope>
    <source>
        <strain evidence="2">UC10</strain>
    </source>
</reference>
<dbReference type="AlphaFoldDB" id="A0A1Y5Q9Z6"/>
<sequence>MTMTPRPVPRLRQAGQSLIGMMVGLVISLITIAAMLTLYKTMVGVSNEASVAARRDGQVSAGLLAAQIELQSAGFGVDPAVAPLASRLSISNDGKQVAWHYNDGANDVCAGLWVDANGIYRLRPVTGCIDAAAAAWPANQREPLALMPTTPNGNLIAFAADEEGGASLAGYTFKQEPAACLPYRQQDYASTPAPVAQRVRLANADGKQLFSVCLPNLT</sequence>